<protein>
    <recommendedName>
        <fullName evidence="1">Knr4/Smi1-like domain-containing protein</fullName>
    </recommendedName>
</protein>
<dbReference type="SMART" id="SM00860">
    <property type="entry name" value="SMI1_KNR4"/>
    <property type="match status" value="1"/>
</dbReference>
<dbReference type="Pfam" id="PF09346">
    <property type="entry name" value="SMI1_KNR4"/>
    <property type="match status" value="1"/>
</dbReference>
<reference evidence="3" key="1">
    <citation type="journal article" date="2019" name="Int. J. Syst. Evol. Microbiol.">
        <title>The Global Catalogue of Microorganisms (GCM) 10K type strain sequencing project: providing services to taxonomists for standard genome sequencing and annotation.</title>
        <authorList>
            <consortium name="The Broad Institute Genomics Platform"/>
            <consortium name="The Broad Institute Genome Sequencing Center for Infectious Disease"/>
            <person name="Wu L."/>
            <person name="Ma J."/>
        </authorList>
    </citation>
    <scope>NUCLEOTIDE SEQUENCE [LARGE SCALE GENOMIC DNA]</scope>
    <source>
        <strain evidence="3">JCM 17106</strain>
    </source>
</reference>
<dbReference type="RefSeq" id="WP_344929975.1">
    <property type="nucleotide sequence ID" value="NZ_BAABCW010000021.1"/>
</dbReference>
<feature type="domain" description="Knr4/Smi1-like" evidence="1">
    <location>
        <begin position="218"/>
        <end position="339"/>
    </location>
</feature>
<proteinExistence type="predicted"/>
<keyword evidence="3" id="KW-1185">Reference proteome</keyword>
<accession>A0ABP6US57</accession>
<evidence type="ECO:0000313" key="3">
    <source>
        <dbReference type="Proteomes" id="UP001500459"/>
    </source>
</evidence>
<dbReference type="SUPFAM" id="SSF160631">
    <property type="entry name" value="SMI1/KNR4-like"/>
    <property type="match status" value="1"/>
</dbReference>
<dbReference type="Gene3D" id="3.40.1580.10">
    <property type="entry name" value="SMI1/KNR4-like"/>
    <property type="match status" value="1"/>
</dbReference>
<dbReference type="Proteomes" id="UP001500459">
    <property type="component" value="Unassembled WGS sequence"/>
</dbReference>
<dbReference type="InterPro" id="IPR018958">
    <property type="entry name" value="Knr4/Smi1-like_dom"/>
</dbReference>
<sequence length="342" mass="39425">MPKSIEQFKKELFQESDGNTFSKLKEKLIKTYGSSNREEVITILIEYCKNGQLLHWRNFLLSDVLKLVQANEYKYASFFEWTITQSSLIYWGIDGLLKTKGEKAYDTLIHVLTDENIALASRAKAIKSISVYSKQTFDKALPEDPGYWKANDFRIDEILTWQNNGYLNGKGYEKPTVHASLRNPKTSFEKIVAVLDQTLEKQRSNHQDASNPSDWMVIADKEKIAEIEKHWKLPDEYLLFLKNYSPLKVFIKNNTFPQGLSLYGAQNLLKKQHGYAYNPVKKEVLANWPAHLVVIADTDTDPYCIDINDSKGTIYTSMYGTGSWEFDVFSDSFEDFLKVITT</sequence>
<evidence type="ECO:0000313" key="2">
    <source>
        <dbReference type="EMBL" id="GAA3519362.1"/>
    </source>
</evidence>
<comment type="caution">
    <text evidence="2">The sequence shown here is derived from an EMBL/GenBank/DDBJ whole genome shotgun (WGS) entry which is preliminary data.</text>
</comment>
<dbReference type="EMBL" id="BAABCW010000021">
    <property type="protein sequence ID" value="GAA3519362.1"/>
    <property type="molecule type" value="Genomic_DNA"/>
</dbReference>
<name>A0ABP6US57_9FLAO</name>
<organism evidence="2 3">
    <name type="scientific">Aquimarina addita</name>
    <dbReference type="NCBI Taxonomy" id="870485"/>
    <lineage>
        <taxon>Bacteria</taxon>
        <taxon>Pseudomonadati</taxon>
        <taxon>Bacteroidota</taxon>
        <taxon>Flavobacteriia</taxon>
        <taxon>Flavobacteriales</taxon>
        <taxon>Flavobacteriaceae</taxon>
        <taxon>Aquimarina</taxon>
    </lineage>
</organism>
<dbReference type="InterPro" id="IPR037883">
    <property type="entry name" value="Knr4/Smi1-like_sf"/>
</dbReference>
<evidence type="ECO:0000259" key="1">
    <source>
        <dbReference type="SMART" id="SM00860"/>
    </source>
</evidence>
<gene>
    <name evidence="2" type="ORF">GCM10022393_36940</name>
</gene>